<dbReference type="InterPro" id="IPR027417">
    <property type="entry name" value="P-loop_NTPase"/>
</dbReference>
<dbReference type="Proteomes" id="UP000823660">
    <property type="component" value="Unassembled WGS sequence"/>
</dbReference>
<dbReference type="Gene3D" id="3.40.50.300">
    <property type="entry name" value="P-loop containing nucleotide triphosphate hydrolases"/>
    <property type="match status" value="1"/>
</dbReference>
<organism evidence="1 2">
    <name type="scientific">Candidatus Cryptobacteroides faecipullorum</name>
    <dbReference type="NCBI Taxonomy" id="2840764"/>
    <lineage>
        <taxon>Bacteria</taxon>
        <taxon>Pseudomonadati</taxon>
        <taxon>Bacteroidota</taxon>
        <taxon>Bacteroidia</taxon>
        <taxon>Bacteroidales</taxon>
        <taxon>Candidatus Cryptobacteroides</taxon>
    </lineage>
</organism>
<dbReference type="EMBL" id="JADIMH010000045">
    <property type="protein sequence ID" value="MBO8467659.1"/>
    <property type="molecule type" value="Genomic_DNA"/>
</dbReference>
<keyword evidence="1" id="KW-0418">Kinase</keyword>
<dbReference type="Pfam" id="PF13189">
    <property type="entry name" value="Cytidylate_kin2"/>
    <property type="match status" value="1"/>
</dbReference>
<reference evidence="1" key="2">
    <citation type="journal article" date="2021" name="PeerJ">
        <title>Extensive microbial diversity within the chicken gut microbiome revealed by metagenomics and culture.</title>
        <authorList>
            <person name="Gilroy R."/>
            <person name="Ravi A."/>
            <person name="Getino M."/>
            <person name="Pursley I."/>
            <person name="Horton D.L."/>
            <person name="Alikhan N.F."/>
            <person name="Baker D."/>
            <person name="Gharbi K."/>
            <person name="Hall N."/>
            <person name="Watson M."/>
            <person name="Adriaenssens E.M."/>
            <person name="Foster-Nyarko E."/>
            <person name="Jarju S."/>
            <person name="Secka A."/>
            <person name="Antonio M."/>
            <person name="Oren A."/>
            <person name="Chaudhuri R.R."/>
            <person name="La Ragione R."/>
            <person name="Hildebrand F."/>
            <person name="Pallen M.J."/>
        </authorList>
    </citation>
    <scope>NUCLEOTIDE SEQUENCE</scope>
    <source>
        <strain evidence="1">B1-15692</strain>
    </source>
</reference>
<proteinExistence type="predicted"/>
<reference evidence="1" key="1">
    <citation type="submission" date="2020-10" db="EMBL/GenBank/DDBJ databases">
        <authorList>
            <person name="Gilroy R."/>
        </authorList>
    </citation>
    <scope>NUCLEOTIDE SEQUENCE</scope>
    <source>
        <strain evidence="1">B1-15692</strain>
    </source>
</reference>
<gene>
    <name evidence="1" type="ORF">IAB99_07840</name>
</gene>
<comment type="caution">
    <text evidence="1">The sequence shown here is derived from an EMBL/GenBank/DDBJ whole genome shotgun (WGS) entry which is preliminary data.</text>
</comment>
<sequence>MEKKIIINVGRQFGSGGRIVAQKIGDKLGIKVYDNDLISKAAEASGFSRYLFRKSDEKRSLFSFNSFFSSQSFGQAENYVNDNELFRIQSQVIRDIASNESAVIIGRCADYILRDLDCTVDVFICAPKETRKKTVAERIGSTLEKAEEVMNKTDRKRETYYNYFTFGNWGVASNYDLCIDSSILGIDGTADFIIDFAKRSGKLK</sequence>
<evidence type="ECO:0000313" key="1">
    <source>
        <dbReference type="EMBL" id="MBO8467659.1"/>
    </source>
</evidence>
<dbReference type="AlphaFoldDB" id="A0A9D9NBW1"/>
<name>A0A9D9NBW1_9BACT</name>
<accession>A0A9D9NBW1</accession>
<dbReference type="GO" id="GO:0016301">
    <property type="term" value="F:kinase activity"/>
    <property type="evidence" value="ECO:0007669"/>
    <property type="project" value="UniProtKB-KW"/>
</dbReference>
<protein>
    <submittedName>
        <fullName evidence="1">Cytidylate kinase-like family protein</fullName>
    </submittedName>
</protein>
<evidence type="ECO:0000313" key="2">
    <source>
        <dbReference type="Proteomes" id="UP000823660"/>
    </source>
</evidence>
<keyword evidence="1" id="KW-0808">Transferase</keyword>
<dbReference type="SUPFAM" id="SSF52540">
    <property type="entry name" value="P-loop containing nucleoside triphosphate hydrolases"/>
    <property type="match status" value="1"/>
</dbReference>